<dbReference type="PATRIC" id="fig|1675527.3.peg.1959"/>
<gene>
    <name evidence="1" type="ORF">AIOL_001863</name>
</gene>
<dbReference type="STRING" id="1675527.AIOL_001863"/>
<reference evidence="1 2" key="1">
    <citation type="submission" date="2015-06" db="EMBL/GenBank/DDBJ databases">
        <title>Draft genome sequence of an Alphaproteobacteria species associated to the Mediterranean sponge Oscarella lobularis.</title>
        <authorList>
            <person name="Jourda C."/>
            <person name="Santini S."/>
            <person name="Claverie J.-M."/>
        </authorList>
    </citation>
    <scope>NUCLEOTIDE SEQUENCE [LARGE SCALE GENOMIC DNA]</scope>
    <source>
        <strain evidence="1">IGS</strain>
    </source>
</reference>
<keyword evidence="2" id="KW-1185">Reference proteome</keyword>
<dbReference type="AlphaFoldDB" id="A0A0J9E210"/>
<dbReference type="EMBL" id="LFTY01000002">
    <property type="protein sequence ID" value="KMW56906.1"/>
    <property type="molecule type" value="Genomic_DNA"/>
</dbReference>
<dbReference type="Proteomes" id="UP000037178">
    <property type="component" value="Unassembled WGS sequence"/>
</dbReference>
<evidence type="ECO:0000313" key="2">
    <source>
        <dbReference type="Proteomes" id="UP000037178"/>
    </source>
</evidence>
<accession>A0A0J9E210</accession>
<comment type="caution">
    <text evidence="1">The sequence shown here is derived from an EMBL/GenBank/DDBJ whole genome shotgun (WGS) entry which is preliminary data.</text>
</comment>
<name>A0A0J9E210_9RHOB</name>
<sequence>MQFYFDKIDQNRALLIVGRPDVESDTDHLIAAWRFEGSAKHDRQSRVLCVAPNINSDESQIIAVVPLNLRETDQVKIAPVTKDSRFDRTFPPIVINLDASGESYSGAQMITRTAWHVTAAETPELQLESIGPDYEWLEDNPEVISYVSETSAAKLRPGKPLGNIAFTPRIRITTSRIDLPDDSETESEVRSIVADELMKLTLTAQLYDDDVDVGEEFDLHFEHFLASADVCPLLADQEAIRTTQEFEPIRLNPEVSGLSVTRKMVRTDPNGDPLGIGFLDRIAITTREDCVLEYWVDNRLKFQNSHGLLVLCHLGGGRFTQETRKVRTYLHDELMANRNRNLSLLDRVQDNLVMPRESSTQQLSHPLQFACFELCKFLYSTPQNVEIIPYSVDHFIDRPSLFFALKHPKFAEYAEFHAEIQFDNEASEEIIRELSTAILTETLTASSGVLPITVEAWCAIPKQYAWSLYEAVLNGDAVEMIKLGVEFDRENPRIFLKQFARNKDRLAKLTQDKGSPARILAVEAVNEFQPLTDRLAALLARDHLWDTVEKIALQAGKDSKLFVNKGVKNVKRPRSGVSELENDISILHEVLREHVRKKTADTISRILSEQDKEGEFDLETTKTVIQSWFVNDHVQDFSALQSLLDRLSISTKTEDLVETYTKNGALPHDMSVPTVKGSQFHWYEREVGTALAKELLDMLKQRAAPESVT</sequence>
<evidence type="ECO:0000313" key="1">
    <source>
        <dbReference type="EMBL" id="KMW56906.1"/>
    </source>
</evidence>
<organism evidence="1 2">
    <name type="scientific">Candidatus Rhodobacter oscarellae</name>
    <dbReference type="NCBI Taxonomy" id="1675527"/>
    <lineage>
        <taxon>Bacteria</taxon>
        <taxon>Pseudomonadati</taxon>
        <taxon>Pseudomonadota</taxon>
        <taxon>Alphaproteobacteria</taxon>
        <taxon>Rhodobacterales</taxon>
        <taxon>Rhodobacter group</taxon>
        <taxon>Rhodobacter</taxon>
    </lineage>
</organism>
<protein>
    <submittedName>
        <fullName evidence="1">Uncharacterized protein</fullName>
    </submittedName>
</protein>
<proteinExistence type="predicted"/>
<dbReference type="RefSeq" id="WP_049642717.1">
    <property type="nucleotide sequence ID" value="NZ_LFTY01000002.1"/>
</dbReference>